<comment type="caution">
    <text evidence="5">The sequence shown here is derived from an EMBL/GenBank/DDBJ whole genome shotgun (WGS) entry which is preliminary data.</text>
</comment>
<dbReference type="GO" id="GO:0005524">
    <property type="term" value="F:ATP binding"/>
    <property type="evidence" value="ECO:0007669"/>
    <property type="project" value="UniProtKB-KW"/>
</dbReference>
<dbReference type="PANTHER" id="PTHR16305">
    <property type="entry name" value="TESTICULAR SOLUBLE ADENYLYL CYCLASE"/>
    <property type="match status" value="1"/>
</dbReference>
<dbReference type="InterPro" id="IPR011990">
    <property type="entry name" value="TPR-like_helical_dom_sf"/>
</dbReference>
<dbReference type="PROSITE" id="PS50043">
    <property type="entry name" value="HTH_LUXR_2"/>
    <property type="match status" value="1"/>
</dbReference>
<dbReference type="RefSeq" id="WP_071081979.1">
    <property type="nucleotide sequence ID" value="NZ_MBLM01000002.1"/>
</dbReference>
<feature type="region of interest" description="Disordered" evidence="3">
    <location>
        <begin position="527"/>
        <end position="552"/>
    </location>
</feature>
<dbReference type="InterPro" id="IPR041664">
    <property type="entry name" value="AAA_16"/>
</dbReference>
<gene>
    <name evidence="5" type="ORF">CC117_02120</name>
</gene>
<dbReference type="Gene3D" id="1.10.10.10">
    <property type="entry name" value="Winged helix-like DNA-binding domain superfamily/Winged helix DNA-binding domain"/>
    <property type="match status" value="1"/>
</dbReference>
<evidence type="ECO:0000256" key="3">
    <source>
        <dbReference type="SAM" id="MobiDB-lite"/>
    </source>
</evidence>
<dbReference type="PANTHER" id="PTHR16305:SF35">
    <property type="entry name" value="TRANSCRIPTIONAL ACTIVATOR DOMAIN"/>
    <property type="match status" value="1"/>
</dbReference>
<dbReference type="SMART" id="SM00421">
    <property type="entry name" value="HTH_LUXR"/>
    <property type="match status" value="1"/>
</dbReference>
<evidence type="ECO:0000313" key="6">
    <source>
        <dbReference type="Proteomes" id="UP000179627"/>
    </source>
</evidence>
<feature type="compositionally biased region" description="Low complexity" evidence="3">
    <location>
        <begin position="303"/>
        <end position="316"/>
    </location>
</feature>
<dbReference type="GO" id="GO:0006355">
    <property type="term" value="P:regulation of DNA-templated transcription"/>
    <property type="evidence" value="ECO:0007669"/>
    <property type="project" value="InterPro"/>
</dbReference>
<evidence type="ECO:0000256" key="2">
    <source>
        <dbReference type="ARBA" id="ARBA00022840"/>
    </source>
</evidence>
<feature type="region of interest" description="Disordered" evidence="3">
    <location>
        <begin position="296"/>
        <end position="319"/>
    </location>
</feature>
<accession>A0A1S1RMC1</accession>
<dbReference type="CDD" id="cd06170">
    <property type="entry name" value="LuxR_C_like"/>
    <property type="match status" value="1"/>
</dbReference>
<evidence type="ECO:0000313" key="5">
    <source>
        <dbReference type="EMBL" id="OHV46442.1"/>
    </source>
</evidence>
<dbReference type="Pfam" id="PF13191">
    <property type="entry name" value="AAA_16"/>
    <property type="match status" value="1"/>
</dbReference>
<keyword evidence="2" id="KW-0067">ATP-binding</keyword>
<protein>
    <recommendedName>
        <fullName evidence="4">HTH luxR-type domain-containing protein</fullName>
    </recommendedName>
</protein>
<reference evidence="6" key="1">
    <citation type="submission" date="2016-07" db="EMBL/GenBank/DDBJ databases">
        <title>Sequence Frankia sp. strain CcI1.17.</title>
        <authorList>
            <person name="Ghodhbane-Gtari F."/>
            <person name="Swanson E."/>
            <person name="Gueddou A."/>
            <person name="Morris K."/>
            <person name="Hezbri K."/>
            <person name="Ktari A."/>
            <person name="Nouioui I."/>
            <person name="Abebe-Akele F."/>
            <person name="Simpson S."/>
            <person name="Thomas K."/>
            <person name="Gtari M."/>
            <person name="Tisa L.S."/>
            <person name="Hurst S."/>
        </authorList>
    </citation>
    <scope>NUCLEOTIDE SEQUENCE [LARGE SCALE GENOMIC DNA]</scope>
    <source>
        <strain evidence="6">Cc1.17</strain>
    </source>
</reference>
<organism evidence="5 6">
    <name type="scientific">Parafrankia colletiae</name>
    <dbReference type="NCBI Taxonomy" id="573497"/>
    <lineage>
        <taxon>Bacteria</taxon>
        <taxon>Bacillati</taxon>
        <taxon>Actinomycetota</taxon>
        <taxon>Actinomycetes</taxon>
        <taxon>Frankiales</taxon>
        <taxon>Frankiaceae</taxon>
        <taxon>Parafrankia</taxon>
    </lineage>
</organism>
<dbReference type="AlphaFoldDB" id="A0A1S1RMC1"/>
<dbReference type="EMBL" id="MBLM01000002">
    <property type="protein sequence ID" value="OHV46442.1"/>
    <property type="molecule type" value="Genomic_DNA"/>
</dbReference>
<dbReference type="GO" id="GO:0003677">
    <property type="term" value="F:DNA binding"/>
    <property type="evidence" value="ECO:0007669"/>
    <property type="project" value="InterPro"/>
</dbReference>
<keyword evidence="1" id="KW-0547">Nucleotide-binding</keyword>
<evidence type="ECO:0000259" key="4">
    <source>
        <dbReference type="PROSITE" id="PS50043"/>
    </source>
</evidence>
<dbReference type="SUPFAM" id="SSF46894">
    <property type="entry name" value="C-terminal effector domain of the bipartite response regulators"/>
    <property type="match status" value="1"/>
</dbReference>
<dbReference type="OrthoDB" id="3543649at2"/>
<dbReference type="SUPFAM" id="SSF48452">
    <property type="entry name" value="TPR-like"/>
    <property type="match status" value="1"/>
</dbReference>
<sequence>MSSRLVGRRRERAELDRLRLAATLGGDGATGAFALVTGEAGIGKTALLARMRLDAEHAGIPVLTGRAVQDDGVPPFWPWLRMLEQGSRPGLVPLSPRLLDLGDGPPETARFLALDRTVRALLAAAEPAGLVIALDDLQWADDGSLRLLRHLCAELDGSRLFLAGATREVTAALAGLQPHVVPLGPLSESDIADHLAAVGAGPTAVHASWPPLVHRQTGGIPLLVRELVRVLAHETRLAGPAEGPGLVVPVEIRRLAAQRLGRLSPACRRFLGGASALGDEIDVGVLTAAAVRVDRAEPADGHAPSAGATPAGATPDGEADLTDLLGEAVSAGILEDQPDAPDRLRFTHALIQDACYEELPRADRVSWHRRIADVLQTQPAGDRRAGDIARHRVRAAVDATSRAAAVVACREASAVATSALDFAAATRWTRRALELIDDVAIDPADRAVLLLDLAEAGYQNGQVTEAIAQCVRVGALAARLGRADLAVRAALVVRGIESPAANEEIIALCERARALLEGFPAADGSTCADGASAADRSPAAETTPPAGIPAGGVDGPYAQVLARQAVALTEIGGADAADTLSRRALAHAERSADSSALVDALHARERLVTGPDGVHERLRLGARLRELGSGPTTGPTTGSTAARPDAALWGGVWRIDAAFQLGAVAVVDDEILALERVVGRLGWPLAQWHLLRARTTRAVLAAQYAQAEELALDALSAARRTQDFTAVIQSYALLQEPLRHTGRFTAHEPELSTGALGVLVPVVCAIFGLYLLDAGEVDRAAELFDRLRPALETLPVDGRWLPTVAGAGELAAHFGDQDTAGRCYRALLPHDGYHLGSASGYRGTVARVLGVLAVALNEQDLADQHLDRAATMEQRAGAPGELARAWLAHARVLRTRSGPGDRARALFLADQCARSARRLGMAPVLTSVTALVDDLSGVSPGAANTLTRREREIAALLADGLANRAIADRLVLSERTVETHVRNLLTKLGLTNRTQVAAWAVRAGLRAESTRQH</sequence>
<dbReference type="InterPro" id="IPR016032">
    <property type="entry name" value="Sig_transdc_resp-reg_C-effctor"/>
</dbReference>
<evidence type="ECO:0000256" key="1">
    <source>
        <dbReference type="ARBA" id="ARBA00022741"/>
    </source>
</evidence>
<dbReference type="PRINTS" id="PR00038">
    <property type="entry name" value="HTHLUXR"/>
</dbReference>
<dbReference type="SUPFAM" id="SSF52540">
    <property type="entry name" value="P-loop containing nucleoside triphosphate hydrolases"/>
    <property type="match status" value="1"/>
</dbReference>
<keyword evidence="6" id="KW-1185">Reference proteome</keyword>
<dbReference type="GO" id="GO:0004016">
    <property type="term" value="F:adenylate cyclase activity"/>
    <property type="evidence" value="ECO:0007669"/>
    <property type="project" value="TreeGrafter"/>
</dbReference>
<dbReference type="InterPro" id="IPR027417">
    <property type="entry name" value="P-loop_NTPase"/>
</dbReference>
<dbReference type="GO" id="GO:0005737">
    <property type="term" value="C:cytoplasm"/>
    <property type="evidence" value="ECO:0007669"/>
    <property type="project" value="TreeGrafter"/>
</dbReference>
<dbReference type="InterPro" id="IPR036388">
    <property type="entry name" value="WH-like_DNA-bd_sf"/>
</dbReference>
<dbReference type="Pfam" id="PF00196">
    <property type="entry name" value="GerE"/>
    <property type="match status" value="1"/>
</dbReference>
<dbReference type="Proteomes" id="UP000179627">
    <property type="component" value="Unassembled WGS sequence"/>
</dbReference>
<proteinExistence type="predicted"/>
<dbReference type="PROSITE" id="PS00622">
    <property type="entry name" value="HTH_LUXR_1"/>
    <property type="match status" value="1"/>
</dbReference>
<feature type="domain" description="HTH luxR-type" evidence="4">
    <location>
        <begin position="939"/>
        <end position="1004"/>
    </location>
</feature>
<name>A0A1S1RMC1_9ACTN</name>
<dbReference type="InterPro" id="IPR000792">
    <property type="entry name" value="Tscrpt_reg_LuxR_C"/>
</dbReference>